<dbReference type="OrthoDB" id="1708074at2759"/>
<comment type="caution">
    <text evidence="1">The sequence shown here is derived from an EMBL/GenBank/DDBJ whole genome shotgun (WGS) entry which is preliminary data.</text>
</comment>
<proteinExistence type="predicted"/>
<dbReference type="AlphaFoldDB" id="A0A2U1P9T8"/>
<accession>A0A2U1P9T8</accession>
<protein>
    <submittedName>
        <fullName evidence="1">Uncharacterized protein</fullName>
    </submittedName>
</protein>
<dbReference type="STRING" id="35608.A0A2U1P9T8"/>
<reference evidence="1 2" key="1">
    <citation type="journal article" date="2018" name="Mol. Plant">
        <title>The genome of Artemisia annua provides insight into the evolution of Asteraceae family and artemisinin biosynthesis.</title>
        <authorList>
            <person name="Shen Q."/>
            <person name="Zhang L."/>
            <person name="Liao Z."/>
            <person name="Wang S."/>
            <person name="Yan T."/>
            <person name="Shi P."/>
            <person name="Liu M."/>
            <person name="Fu X."/>
            <person name="Pan Q."/>
            <person name="Wang Y."/>
            <person name="Lv Z."/>
            <person name="Lu X."/>
            <person name="Zhang F."/>
            <person name="Jiang W."/>
            <person name="Ma Y."/>
            <person name="Chen M."/>
            <person name="Hao X."/>
            <person name="Li L."/>
            <person name="Tang Y."/>
            <person name="Lv G."/>
            <person name="Zhou Y."/>
            <person name="Sun X."/>
            <person name="Brodelius P.E."/>
            <person name="Rose J.K.C."/>
            <person name="Tang K."/>
        </authorList>
    </citation>
    <scope>NUCLEOTIDE SEQUENCE [LARGE SCALE GENOMIC DNA]</scope>
    <source>
        <strain evidence="2">cv. Huhao1</strain>
        <tissue evidence="1">Leaf</tissue>
    </source>
</reference>
<gene>
    <name evidence="1" type="ORF">CTI12_AA125110</name>
</gene>
<name>A0A2U1P9T8_ARTAN</name>
<sequence>MLEMHHPTGPMVYAIITYANIVDNPDIRSYQPHVHGRCNPPALIPLHMQGISMDVDCYLDTSFVTVVGVWRLHCVTPSACCDCPSYRNSLGGEGVLVKC</sequence>
<keyword evidence="2" id="KW-1185">Reference proteome</keyword>
<evidence type="ECO:0000313" key="2">
    <source>
        <dbReference type="Proteomes" id="UP000245207"/>
    </source>
</evidence>
<dbReference type="PANTHER" id="PTHR46503">
    <property type="entry name" value="INTER-ALPHA-TRYPSIN INHIBITOR HEAVY CHAIN-LIKE PROTEIN"/>
    <property type="match status" value="1"/>
</dbReference>
<dbReference type="Proteomes" id="UP000245207">
    <property type="component" value="Unassembled WGS sequence"/>
</dbReference>
<organism evidence="1 2">
    <name type="scientific">Artemisia annua</name>
    <name type="common">Sweet wormwood</name>
    <dbReference type="NCBI Taxonomy" id="35608"/>
    <lineage>
        <taxon>Eukaryota</taxon>
        <taxon>Viridiplantae</taxon>
        <taxon>Streptophyta</taxon>
        <taxon>Embryophyta</taxon>
        <taxon>Tracheophyta</taxon>
        <taxon>Spermatophyta</taxon>
        <taxon>Magnoliopsida</taxon>
        <taxon>eudicotyledons</taxon>
        <taxon>Gunneridae</taxon>
        <taxon>Pentapetalae</taxon>
        <taxon>asterids</taxon>
        <taxon>campanulids</taxon>
        <taxon>Asterales</taxon>
        <taxon>Asteraceae</taxon>
        <taxon>Asteroideae</taxon>
        <taxon>Anthemideae</taxon>
        <taxon>Artemisiinae</taxon>
        <taxon>Artemisia</taxon>
    </lineage>
</organism>
<dbReference type="EMBL" id="PKPP01001465">
    <property type="protein sequence ID" value="PWA82516.1"/>
    <property type="molecule type" value="Genomic_DNA"/>
</dbReference>
<evidence type="ECO:0000313" key="1">
    <source>
        <dbReference type="EMBL" id="PWA82516.1"/>
    </source>
</evidence>
<dbReference type="PANTHER" id="PTHR46503:SF9">
    <property type="entry name" value="INTER ALPHA-TRYPSIN INHIBITOR, HEAVY CHAIN-LIKE PROTEIN"/>
    <property type="match status" value="1"/>
</dbReference>